<dbReference type="EMBL" id="CP000875">
    <property type="protein sequence ID" value="ABX02950.1"/>
    <property type="molecule type" value="Genomic_DNA"/>
</dbReference>
<dbReference type="PANTHER" id="PTHR30061">
    <property type="entry name" value="MALTOSE-BINDING PERIPLASMIC PROTEIN"/>
    <property type="match status" value="1"/>
</dbReference>
<keyword evidence="3 4" id="KW-0732">Signal</keyword>
<organism evidence="5 6">
    <name type="scientific">Herpetosiphon aurantiacus (strain ATCC 23779 / DSM 785 / 114-95)</name>
    <dbReference type="NCBI Taxonomy" id="316274"/>
    <lineage>
        <taxon>Bacteria</taxon>
        <taxon>Bacillati</taxon>
        <taxon>Chloroflexota</taxon>
        <taxon>Chloroflexia</taxon>
        <taxon>Herpetosiphonales</taxon>
        <taxon>Herpetosiphonaceae</taxon>
        <taxon>Herpetosiphon</taxon>
    </lineage>
</organism>
<keyword evidence="6" id="KW-1185">Reference proteome</keyword>
<evidence type="ECO:0000313" key="6">
    <source>
        <dbReference type="Proteomes" id="UP000000787"/>
    </source>
</evidence>
<comment type="similarity">
    <text evidence="1">Belongs to the bacterial solute-binding protein 1 family.</text>
</comment>
<dbReference type="eggNOG" id="COG1653">
    <property type="taxonomic scope" value="Bacteria"/>
</dbReference>
<evidence type="ECO:0000256" key="1">
    <source>
        <dbReference type="ARBA" id="ARBA00008520"/>
    </source>
</evidence>
<dbReference type="BioCyc" id="HAUR316274:GHYA-301-MONOMER"/>
<dbReference type="Proteomes" id="UP000000787">
    <property type="component" value="Chromosome"/>
</dbReference>
<evidence type="ECO:0000256" key="2">
    <source>
        <dbReference type="ARBA" id="ARBA00022448"/>
    </source>
</evidence>
<dbReference type="AlphaFoldDB" id="A9B7H7"/>
<dbReference type="GO" id="GO:0055052">
    <property type="term" value="C:ATP-binding cassette (ABC) transporter complex, substrate-binding subunit-containing"/>
    <property type="evidence" value="ECO:0007669"/>
    <property type="project" value="TreeGrafter"/>
</dbReference>
<dbReference type="PANTHER" id="PTHR30061:SF50">
    <property type="entry name" value="MALTOSE_MALTODEXTRIN-BINDING PERIPLASMIC PROTEIN"/>
    <property type="match status" value="1"/>
</dbReference>
<dbReference type="GO" id="GO:0015768">
    <property type="term" value="P:maltose transport"/>
    <property type="evidence" value="ECO:0007669"/>
    <property type="project" value="TreeGrafter"/>
</dbReference>
<evidence type="ECO:0000256" key="4">
    <source>
        <dbReference type="SAM" id="SignalP"/>
    </source>
</evidence>
<dbReference type="InParanoid" id="A9B7H7"/>
<evidence type="ECO:0000313" key="5">
    <source>
        <dbReference type="EMBL" id="ABX02950.1"/>
    </source>
</evidence>
<dbReference type="Gene3D" id="3.40.190.10">
    <property type="entry name" value="Periplasmic binding protein-like II"/>
    <property type="match status" value="2"/>
</dbReference>
<protein>
    <submittedName>
        <fullName evidence="5">Extracellular solute-binding protein family 1</fullName>
    </submittedName>
</protein>
<dbReference type="CDD" id="cd14747">
    <property type="entry name" value="PBP2_MalE"/>
    <property type="match status" value="1"/>
</dbReference>
<dbReference type="SUPFAM" id="SSF53850">
    <property type="entry name" value="Periplasmic binding protein-like II"/>
    <property type="match status" value="1"/>
</dbReference>
<name>A9B7H7_HERA2</name>
<proteinExistence type="inferred from homology"/>
<reference evidence="5 6" key="1">
    <citation type="journal article" date="2011" name="Stand. Genomic Sci.">
        <title>Complete genome sequence of the filamentous gliding predatory bacterium Herpetosiphon aurantiacus type strain (114-95(T)).</title>
        <authorList>
            <person name="Kiss H."/>
            <person name="Nett M."/>
            <person name="Domin N."/>
            <person name="Martin K."/>
            <person name="Maresca J.A."/>
            <person name="Copeland A."/>
            <person name="Lapidus A."/>
            <person name="Lucas S."/>
            <person name="Berry K.W."/>
            <person name="Glavina Del Rio T."/>
            <person name="Dalin E."/>
            <person name="Tice H."/>
            <person name="Pitluck S."/>
            <person name="Richardson P."/>
            <person name="Bruce D."/>
            <person name="Goodwin L."/>
            <person name="Han C."/>
            <person name="Detter J.C."/>
            <person name="Schmutz J."/>
            <person name="Brettin T."/>
            <person name="Land M."/>
            <person name="Hauser L."/>
            <person name="Kyrpides N.C."/>
            <person name="Ivanova N."/>
            <person name="Goker M."/>
            <person name="Woyke T."/>
            <person name="Klenk H.P."/>
            <person name="Bryant D.A."/>
        </authorList>
    </citation>
    <scope>NUCLEOTIDE SEQUENCE [LARGE SCALE GENOMIC DNA]</scope>
    <source>
        <strain evidence="6">ATCC 23779 / DSM 785 / 114-95</strain>
    </source>
</reference>
<feature type="chain" id="PRO_5002734612" evidence="4">
    <location>
        <begin position="25"/>
        <end position="486"/>
    </location>
</feature>
<dbReference type="HOGENOM" id="CLU_031285_10_1_0"/>
<keyword evidence="2" id="KW-0813">Transport</keyword>
<accession>A9B7H7</accession>
<dbReference type="GO" id="GO:0042956">
    <property type="term" value="P:maltodextrin transmembrane transport"/>
    <property type="evidence" value="ECO:0007669"/>
    <property type="project" value="TreeGrafter"/>
</dbReference>
<dbReference type="InterPro" id="IPR006059">
    <property type="entry name" value="SBP"/>
</dbReference>
<feature type="signal peptide" evidence="4">
    <location>
        <begin position="1"/>
        <end position="24"/>
    </location>
</feature>
<dbReference type="PROSITE" id="PS51257">
    <property type="entry name" value="PROKAR_LIPOPROTEIN"/>
    <property type="match status" value="1"/>
</dbReference>
<dbReference type="GO" id="GO:1901982">
    <property type="term" value="F:maltose binding"/>
    <property type="evidence" value="ECO:0007669"/>
    <property type="project" value="TreeGrafter"/>
</dbReference>
<dbReference type="KEGG" id="hau:Haur_0298"/>
<dbReference type="Pfam" id="PF01547">
    <property type="entry name" value="SBP_bac_1"/>
    <property type="match status" value="1"/>
</dbReference>
<gene>
    <name evidence="5" type="ordered locus">Haur_0298</name>
</gene>
<dbReference type="STRING" id="316274.Haur_0298"/>
<evidence type="ECO:0000256" key="3">
    <source>
        <dbReference type="ARBA" id="ARBA00022729"/>
    </source>
</evidence>
<sequence>MQRSRRPFITWLSLLTLISMILVACGGAETAPTATTAPAATATTAAQVEPTAADAPTEVAATAEPATAEPAGGDVVTLKLWHMPNGAAPADAIQAEIDAFEKANPGINVEPEMLDWGAAFQRIQTSVQGGEGPCITQLGTTWNPTFAAMGGLRPFTEEEITAMGGSDSFVAASWATSQLQGMEGTFSIPWFADVRALAYRKDLLEKAGLKPEEAFKDWASFKTTLATIQEQNPDVAGIAFPGRNDWNVWQNSSMWIWNSGGDLLSSDLSEATFNSEAAVAGVSEFANLYSSKLTVTNTLELNSAQVDASFGDGRTFSAITGPWLISNARTAADAGGWANRTVADNLAYAEFPAGPGGSYTFVGGSNLAILKSCENADAAVKFVQFLAANESQLRYSQAIGMLPATKTAQADASIASDALYSVFIAAAAKGKTSAPIAEWGQVESVLNEQLGSLWDDVATAGGPVSAEVVKTRLDQAAQTVNELLGN</sequence>